<dbReference type="Proteomes" id="UP000484076">
    <property type="component" value="Unassembled WGS sequence"/>
</dbReference>
<organism evidence="1 2">
    <name type="scientific">Fertoeibacter niger</name>
    <dbReference type="NCBI Taxonomy" id="2656921"/>
    <lineage>
        <taxon>Bacteria</taxon>
        <taxon>Pseudomonadati</taxon>
        <taxon>Pseudomonadota</taxon>
        <taxon>Alphaproteobacteria</taxon>
        <taxon>Rhodobacterales</taxon>
        <taxon>Paracoccaceae</taxon>
        <taxon>Fertoeibacter</taxon>
    </lineage>
</organism>
<dbReference type="EMBL" id="WHUT02000007">
    <property type="protein sequence ID" value="NUB45169.1"/>
    <property type="molecule type" value="Genomic_DNA"/>
</dbReference>
<sequence>MRIISAQVEHARYARDFGQVEATVSLLIKDMGRPVPYIVRLFTTEPARGAEPLRKRLEDSAKALYLARFAAPEMPFSRAA</sequence>
<gene>
    <name evidence="1" type="ORF">GEU84_012280</name>
</gene>
<evidence type="ECO:0000313" key="2">
    <source>
        <dbReference type="Proteomes" id="UP000484076"/>
    </source>
</evidence>
<accession>A0A8X8KLC4</accession>
<comment type="caution">
    <text evidence="1">The sequence shown here is derived from an EMBL/GenBank/DDBJ whole genome shotgun (WGS) entry which is preliminary data.</text>
</comment>
<keyword evidence="2" id="KW-1185">Reference proteome</keyword>
<reference evidence="1" key="1">
    <citation type="submission" date="2020-05" db="EMBL/GenBank/DDBJ databases">
        <title>Fertoebacter nigrum gen. nov., sp. nov., a new member of the family Rhodobacteraceae.</title>
        <authorList>
            <person name="Szuroczki S."/>
            <person name="Abbaszade G."/>
            <person name="Buni D."/>
            <person name="Schumann P."/>
            <person name="Toth E."/>
        </authorList>
    </citation>
    <scope>NUCLEOTIDE SEQUENCE</scope>
    <source>
        <strain evidence="1">RG-N-1a</strain>
    </source>
</reference>
<proteinExistence type="predicted"/>
<dbReference type="AlphaFoldDB" id="A0A8X8KLC4"/>
<dbReference type="RefSeq" id="WP_152826488.1">
    <property type="nucleotide sequence ID" value="NZ_WHUT02000007.1"/>
</dbReference>
<name>A0A8X8KLC4_9RHOB</name>
<protein>
    <submittedName>
        <fullName evidence="1">Uncharacterized protein</fullName>
    </submittedName>
</protein>
<evidence type="ECO:0000313" key="1">
    <source>
        <dbReference type="EMBL" id="NUB45169.1"/>
    </source>
</evidence>